<dbReference type="STRING" id="313596.RB2501_13999"/>
<protein>
    <submittedName>
        <fullName evidence="2">Uncharacterized protein</fullName>
    </submittedName>
</protein>
<name>A4CKP7_ROBBH</name>
<dbReference type="RefSeq" id="WP_015754763.1">
    <property type="nucleotide sequence ID" value="NC_013222.1"/>
</dbReference>
<keyword evidence="3" id="KW-1185">Reference proteome</keyword>
<dbReference type="EMBL" id="CP001712">
    <property type="protein sequence ID" value="EAR15446.1"/>
    <property type="molecule type" value="Genomic_DNA"/>
</dbReference>
<keyword evidence="1" id="KW-0732">Signal</keyword>
<sequence length="180" mass="18493">MKWAISILLFLACIGVSAQSKMKLAAMQQGAGPGVIYDGQNAADPVNEVNGVANTQDSANATWSSDTGTGVTNGTYCLVVTHGTTGTGSTSRIQTQNIEIGDEIQVVMDVNKRSGTNVTIVLATADGWDVQDTGTVNSENGVTRTATATASNPDIRVVYGSGASTGSSHGIDNIVLTKLN</sequence>
<dbReference type="HOGENOM" id="CLU_1495122_0_0_10"/>
<dbReference type="KEGG" id="rbi:RB2501_13999"/>
<evidence type="ECO:0000313" key="2">
    <source>
        <dbReference type="EMBL" id="EAR15446.1"/>
    </source>
</evidence>
<evidence type="ECO:0000256" key="1">
    <source>
        <dbReference type="SAM" id="SignalP"/>
    </source>
</evidence>
<dbReference type="AlphaFoldDB" id="A4CKP7"/>
<dbReference type="OrthoDB" id="176248at2"/>
<organism evidence="2 3">
    <name type="scientific">Robiginitalea biformata (strain ATCC BAA-864 / DSM 15991 / KCTC 12146 / HTCC2501)</name>
    <dbReference type="NCBI Taxonomy" id="313596"/>
    <lineage>
        <taxon>Bacteria</taxon>
        <taxon>Pseudomonadati</taxon>
        <taxon>Bacteroidota</taxon>
        <taxon>Flavobacteriia</taxon>
        <taxon>Flavobacteriales</taxon>
        <taxon>Flavobacteriaceae</taxon>
        <taxon>Robiginitalea</taxon>
    </lineage>
</organism>
<evidence type="ECO:0000313" key="3">
    <source>
        <dbReference type="Proteomes" id="UP000009049"/>
    </source>
</evidence>
<feature type="chain" id="PRO_5002666493" evidence="1">
    <location>
        <begin position="19"/>
        <end position="180"/>
    </location>
</feature>
<reference evidence="2 3" key="1">
    <citation type="journal article" date="2009" name="J. Bacteriol.">
        <title>Complete genome sequence of Robiginitalea biformata HTCC2501.</title>
        <authorList>
            <person name="Oh H.M."/>
            <person name="Giovannoni S.J."/>
            <person name="Lee K."/>
            <person name="Ferriera S."/>
            <person name="Johnson J."/>
            <person name="Cho J.C."/>
        </authorList>
    </citation>
    <scope>NUCLEOTIDE SEQUENCE [LARGE SCALE GENOMIC DNA]</scope>
    <source>
        <strain evidence="3">ATCC BAA-864 / HTCC2501 / KCTC 12146</strain>
    </source>
</reference>
<gene>
    <name evidence="2" type="ordered locus">RB2501_13999</name>
</gene>
<dbReference type="Proteomes" id="UP000009049">
    <property type="component" value="Chromosome"/>
</dbReference>
<accession>A4CKP7</accession>
<proteinExistence type="predicted"/>
<feature type="signal peptide" evidence="1">
    <location>
        <begin position="1"/>
        <end position="18"/>
    </location>
</feature>